<feature type="region of interest" description="Disordered" evidence="6">
    <location>
        <begin position="356"/>
        <end position="421"/>
    </location>
</feature>
<keyword evidence="9" id="KW-1185">Reference proteome</keyword>
<evidence type="ECO:0000259" key="7">
    <source>
        <dbReference type="PROSITE" id="PS50102"/>
    </source>
</evidence>
<feature type="compositionally biased region" description="Basic and acidic residues" evidence="6">
    <location>
        <begin position="126"/>
        <end position="178"/>
    </location>
</feature>
<dbReference type="SUPFAM" id="SSF54928">
    <property type="entry name" value="RNA-binding domain, RBD"/>
    <property type="match status" value="1"/>
</dbReference>
<evidence type="ECO:0000256" key="4">
    <source>
        <dbReference type="ARBA" id="ARBA00023242"/>
    </source>
</evidence>
<dbReference type="SMART" id="SM00360">
    <property type="entry name" value="RRM"/>
    <property type="match status" value="1"/>
</dbReference>
<dbReference type="EMBL" id="DF933856">
    <property type="protein sequence ID" value="GAM43768.1"/>
    <property type="molecule type" value="Genomic_DNA"/>
</dbReference>
<gene>
    <name evidence="8" type="ORF">TCE0_060r18850</name>
</gene>
<dbReference type="PANTHER" id="PTHR48039">
    <property type="entry name" value="RNA-BINDING MOTIF PROTEIN 14B"/>
    <property type="match status" value="1"/>
</dbReference>
<proteinExistence type="predicted"/>
<dbReference type="InterPro" id="IPR000504">
    <property type="entry name" value="RRM_dom"/>
</dbReference>
<feature type="region of interest" description="Disordered" evidence="6">
    <location>
        <begin position="1"/>
        <end position="268"/>
    </location>
</feature>
<dbReference type="PANTHER" id="PTHR48039:SF5">
    <property type="entry name" value="RNA-BINDING PROTEIN 28"/>
    <property type="match status" value="1"/>
</dbReference>
<dbReference type="FunFam" id="3.30.70.330:FF:000376">
    <property type="entry name" value="Putative RNA binding protein"/>
    <property type="match status" value="1"/>
</dbReference>
<comment type="subcellular location">
    <subcellularLocation>
        <location evidence="1">Nucleus</location>
    </subcellularLocation>
</comment>
<dbReference type="GO" id="GO:0005634">
    <property type="term" value="C:nucleus"/>
    <property type="evidence" value="ECO:0007669"/>
    <property type="project" value="UniProtKB-SubCell"/>
</dbReference>
<accession>A0A6V8HP71</accession>
<keyword evidence="2" id="KW-0677">Repeat</keyword>
<evidence type="ECO:0000256" key="6">
    <source>
        <dbReference type="SAM" id="MobiDB-lite"/>
    </source>
</evidence>
<dbReference type="Pfam" id="PF00076">
    <property type="entry name" value="RRM_1"/>
    <property type="match status" value="1"/>
</dbReference>
<reference evidence="9" key="1">
    <citation type="journal article" date="2015" name="Genome Announc.">
        <title>Draft genome sequence of Talaromyces cellulolyticus strain Y-94, a source of lignocellulosic biomass-degrading enzymes.</title>
        <authorList>
            <person name="Fujii T."/>
            <person name="Koike H."/>
            <person name="Sawayama S."/>
            <person name="Yano S."/>
            <person name="Inoue H."/>
        </authorList>
    </citation>
    <scope>NUCLEOTIDE SEQUENCE [LARGE SCALE GENOMIC DNA]</scope>
    <source>
        <strain evidence="9">Y-94</strain>
    </source>
</reference>
<name>A0A6V8HP71_TALPI</name>
<dbReference type="Proteomes" id="UP000053095">
    <property type="component" value="Unassembled WGS sequence"/>
</dbReference>
<dbReference type="Gene3D" id="3.30.70.330">
    <property type="match status" value="1"/>
</dbReference>
<keyword evidence="4" id="KW-0539">Nucleus</keyword>
<dbReference type="CDD" id="cd12400">
    <property type="entry name" value="RRM_Nop6"/>
    <property type="match status" value="1"/>
</dbReference>
<feature type="compositionally biased region" description="Basic and acidic residues" evidence="6">
    <location>
        <begin position="239"/>
        <end position="268"/>
    </location>
</feature>
<feature type="compositionally biased region" description="Basic and acidic residues" evidence="6">
    <location>
        <begin position="1"/>
        <end position="13"/>
    </location>
</feature>
<evidence type="ECO:0000256" key="1">
    <source>
        <dbReference type="ARBA" id="ARBA00004123"/>
    </source>
</evidence>
<evidence type="ECO:0000313" key="8">
    <source>
        <dbReference type="EMBL" id="GAM43768.1"/>
    </source>
</evidence>
<evidence type="ECO:0000256" key="2">
    <source>
        <dbReference type="ARBA" id="ARBA00022737"/>
    </source>
</evidence>
<sequence>MNLKQKEASTRKMENKKRKREEAADGTVSEQQKPKRVKNKEKYLPKGNKARKRAAAQLMNGANAIPVQERVREGPAEATEGGAAPATTTPATEEGGKPAGEDFFVIDTTPMNAAEVAEKKKSKGQIKRERQAAKEAEHHSAEWLAEKEARKEKKRKEARERKERNDKKKAQRGQEKKEKKQKKKEMKQQEESRKRKERKAREDKMDEDEKDKEEGTSSSESDSDSDSDSSSSSGSESEVEVKKTTTPKADKKFEKKEKPAVKEAKQEDQATNKNRFIVFVGNLPYTATTETVTAHFSKIAPISVRVATDKKDSEKCRGFGFVEFEAFDRMQTCLKLYHHSSFDDGKSPARKINVELTAGGGGKSKTRRTKLKEKNQKLAEERAKNAQEEKKKKKGEKGSGKAEEEGGEFSGIHPSRLNQIR</sequence>
<dbReference type="PROSITE" id="PS50102">
    <property type="entry name" value="RRM"/>
    <property type="match status" value="1"/>
</dbReference>
<evidence type="ECO:0000313" key="9">
    <source>
        <dbReference type="Proteomes" id="UP000053095"/>
    </source>
</evidence>
<feature type="domain" description="RRM" evidence="7">
    <location>
        <begin position="276"/>
        <end position="359"/>
    </location>
</feature>
<comment type="caution">
    <text evidence="8">The sequence shown here is derived from an EMBL/GenBank/DDBJ whole genome shotgun (WGS) entry which is preliminary data.</text>
</comment>
<feature type="compositionally biased region" description="Basic and acidic residues" evidence="6">
    <location>
        <begin position="372"/>
        <end position="404"/>
    </location>
</feature>
<keyword evidence="3 5" id="KW-0694">RNA-binding</keyword>
<dbReference type="InterPro" id="IPR051945">
    <property type="entry name" value="RRM_MRD1_RNA_proc_ribogen"/>
</dbReference>
<evidence type="ECO:0000256" key="3">
    <source>
        <dbReference type="ARBA" id="ARBA00022884"/>
    </source>
</evidence>
<dbReference type="AlphaFoldDB" id="A0A6V8HP71"/>
<dbReference type="InterPro" id="IPR012677">
    <property type="entry name" value="Nucleotide-bd_a/b_plait_sf"/>
</dbReference>
<feature type="compositionally biased region" description="Basic and acidic residues" evidence="6">
    <location>
        <begin position="186"/>
        <end position="204"/>
    </location>
</feature>
<dbReference type="InterPro" id="IPR034228">
    <property type="entry name" value="Nop6_RRM"/>
</dbReference>
<feature type="compositionally biased region" description="Low complexity" evidence="6">
    <location>
        <begin position="76"/>
        <end position="93"/>
    </location>
</feature>
<dbReference type="GO" id="GO:0003729">
    <property type="term" value="F:mRNA binding"/>
    <property type="evidence" value="ECO:0007669"/>
    <property type="project" value="TreeGrafter"/>
</dbReference>
<dbReference type="InterPro" id="IPR035979">
    <property type="entry name" value="RBD_domain_sf"/>
</dbReference>
<evidence type="ECO:0000256" key="5">
    <source>
        <dbReference type="PROSITE-ProRule" id="PRU00176"/>
    </source>
</evidence>
<organism evidence="8 9">
    <name type="scientific">Talaromyces pinophilus</name>
    <name type="common">Penicillium pinophilum</name>
    <dbReference type="NCBI Taxonomy" id="128442"/>
    <lineage>
        <taxon>Eukaryota</taxon>
        <taxon>Fungi</taxon>
        <taxon>Dikarya</taxon>
        <taxon>Ascomycota</taxon>
        <taxon>Pezizomycotina</taxon>
        <taxon>Eurotiomycetes</taxon>
        <taxon>Eurotiomycetidae</taxon>
        <taxon>Eurotiales</taxon>
        <taxon>Trichocomaceae</taxon>
        <taxon>Talaromyces</taxon>
        <taxon>Talaromyces sect. Talaromyces</taxon>
    </lineage>
</organism>
<protein>
    <submittedName>
        <fullName evidence="8">RNA binding protein</fullName>
    </submittedName>
</protein>